<evidence type="ECO:0000259" key="7">
    <source>
        <dbReference type="PROSITE" id="PS50097"/>
    </source>
</evidence>
<gene>
    <name evidence="9" type="ORF">HID58_041818</name>
</gene>
<comment type="caution">
    <text evidence="9">The sequence shown here is derived from an EMBL/GenBank/DDBJ whole genome shotgun (WGS) entry which is preliminary data.</text>
</comment>
<dbReference type="InterPro" id="IPR036770">
    <property type="entry name" value="Ankyrin_rpt-contain_sf"/>
</dbReference>
<evidence type="ECO:0000256" key="5">
    <source>
        <dbReference type="PROSITE-ProRule" id="PRU01391"/>
    </source>
</evidence>
<feature type="compositionally biased region" description="Low complexity" evidence="6">
    <location>
        <begin position="497"/>
        <end position="510"/>
    </location>
</feature>
<name>A0ABQ8BBX2_BRANA</name>
<feature type="region of interest" description="Disordered" evidence="6">
    <location>
        <begin position="495"/>
        <end position="518"/>
    </location>
</feature>
<evidence type="ECO:0008006" key="11">
    <source>
        <dbReference type="Google" id="ProtNLM"/>
    </source>
</evidence>
<dbReference type="PROSITE" id="PS52046">
    <property type="entry name" value="ZF_C2HC_NPR"/>
    <property type="match status" value="1"/>
</dbReference>
<dbReference type="Proteomes" id="UP000824890">
    <property type="component" value="Unassembled WGS sequence"/>
</dbReference>
<protein>
    <recommendedName>
        <fullName evidence="11">NPR1</fullName>
    </recommendedName>
</protein>
<organism evidence="9 10">
    <name type="scientific">Brassica napus</name>
    <name type="common">Rape</name>
    <dbReference type="NCBI Taxonomy" id="3708"/>
    <lineage>
        <taxon>Eukaryota</taxon>
        <taxon>Viridiplantae</taxon>
        <taxon>Streptophyta</taxon>
        <taxon>Embryophyta</taxon>
        <taxon>Tracheophyta</taxon>
        <taxon>Spermatophyta</taxon>
        <taxon>Magnoliopsida</taxon>
        <taxon>eudicotyledons</taxon>
        <taxon>Gunneridae</taxon>
        <taxon>Pentapetalae</taxon>
        <taxon>rosids</taxon>
        <taxon>malvids</taxon>
        <taxon>Brassicales</taxon>
        <taxon>Brassicaceae</taxon>
        <taxon>Brassiceae</taxon>
        <taxon>Brassica</taxon>
    </lineage>
</organism>
<dbReference type="PROSITE" id="PS50088">
    <property type="entry name" value="ANK_REPEAT"/>
    <property type="match status" value="1"/>
</dbReference>
<dbReference type="CDD" id="cd18310">
    <property type="entry name" value="BTB_POZ_NPR_plant"/>
    <property type="match status" value="1"/>
</dbReference>
<evidence type="ECO:0000256" key="2">
    <source>
        <dbReference type="ARBA" id="ARBA00022821"/>
    </source>
</evidence>
<dbReference type="InterPro" id="IPR011333">
    <property type="entry name" value="SKP1/BTB/POZ_sf"/>
</dbReference>
<dbReference type="SMART" id="SM00248">
    <property type="entry name" value="ANK"/>
    <property type="match status" value="3"/>
</dbReference>
<feature type="domain" description="C2HC NPR-type" evidence="8">
    <location>
        <begin position="145"/>
        <end position="159"/>
    </location>
</feature>
<proteinExistence type="inferred from homology"/>
<evidence type="ECO:0000259" key="8">
    <source>
        <dbReference type="PROSITE" id="PS52046"/>
    </source>
</evidence>
<comment type="pathway">
    <text evidence="1">Protein modification; protein ubiquitination.</text>
</comment>
<evidence type="ECO:0000256" key="1">
    <source>
        <dbReference type="ARBA" id="ARBA00004906"/>
    </source>
</evidence>
<keyword evidence="5" id="KW-0479">Metal-binding</keyword>
<dbReference type="InterPro" id="IPR044292">
    <property type="entry name" value="NPR"/>
</dbReference>
<feature type="modified residue" description="S-nitrosocysteine" evidence="5">
    <location>
        <position position="154"/>
    </location>
</feature>
<feature type="domain" description="BTB" evidence="7">
    <location>
        <begin position="66"/>
        <end position="142"/>
    </location>
</feature>
<dbReference type="PROSITE" id="PS50297">
    <property type="entry name" value="ANK_REP_REGION"/>
    <property type="match status" value="1"/>
</dbReference>
<dbReference type="InterPro" id="IPR021094">
    <property type="entry name" value="NPR1/NIM1-like_C"/>
</dbReference>
<dbReference type="SMART" id="SM00225">
    <property type="entry name" value="BTB"/>
    <property type="match status" value="1"/>
</dbReference>
<dbReference type="InterPro" id="IPR000210">
    <property type="entry name" value="BTB/POZ_dom"/>
</dbReference>
<dbReference type="InterPro" id="IPR002110">
    <property type="entry name" value="Ankyrin_rpt"/>
</dbReference>
<dbReference type="Gene3D" id="1.25.40.20">
    <property type="entry name" value="Ankyrin repeat-containing domain"/>
    <property type="match status" value="1"/>
</dbReference>
<dbReference type="Gene3D" id="3.30.710.10">
    <property type="entry name" value="Potassium Channel Kv1.1, Chain A"/>
    <property type="match status" value="1"/>
</dbReference>
<evidence type="ECO:0000256" key="4">
    <source>
        <dbReference type="PROSITE-ProRule" id="PRU00023"/>
    </source>
</evidence>
<feature type="repeat" description="ANK" evidence="4">
    <location>
        <begin position="326"/>
        <end position="352"/>
    </location>
</feature>
<evidence type="ECO:0000256" key="6">
    <source>
        <dbReference type="SAM" id="MobiDB-lite"/>
    </source>
</evidence>
<comment type="similarity">
    <text evidence="3">Belongs to the plant 'ANKYRIN-BTB/POZ' family. 'NPR1-like' subfamily.</text>
</comment>
<evidence type="ECO:0000313" key="10">
    <source>
        <dbReference type="Proteomes" id="UP000824890"/>
    </source>
</evidence>
<accession>A0ABQ8BBX2</accession>
<dbReference type="PANTHER" id="PTHR46475">
    <property type="entry name" value="REGULATORY PROTEIN NPR3"/>
    <property type="match status" value="1"/>
</dbReference>
<reference evidence="9 10" key="1">
    <citation type="submission" date="2021-05" db="EMBL/GenBank/DDBJ databases">
        <title>Genome Assembly of Synthetic Allotetraploid Brassica napus Reveals Homoeologous Exchanges between Subgenomes.</title>
        <authorList>
            <person name="Davis J.T."/>
        </authorList>
    </citation>
    <scope>NUCLEOTIDE SEQUENCE [LARGE SCALE GENOMIC DNA]</scope>
    <source>
        <strain evidence="10">cv. Da-Ae</strain>
        <tissue evidence="9">Seedling</tissue>
    </source>
</reference>
<dbReference type="Pfam" id="PF00651">
    <property type="entry name" value="BTB"/>
    <property type="match status" value="1"/>
</dbReference>
<dbReference type="EMBL" id="JAGKQM010000011">
    <property type="protein sequence ID" value="KAH0902315.1"/>
    <property type="molecule type" value="Genomic_DNA"/>
</dbReference>
<keyword evidence="2" id="KW-0611">Plant defense</keyword>
<dbReference type="PROSITE" id="PS50097">
    <property type="entry name" value="BTB"/>
    <property type="match status" value="1"/>
</dbReference>
<dbReference type="Pfam" id="PF12796">
    <property type="entry name" value="Ank_2"/>
    <property type="match status" value="1"/>
</dbReference>
<keyword evidence="5" id="KW-0863">Zinc-finger</keyword>
<dbReference type="Pfam" id="PF12313">
    <property type="entry name" value="NPR1_like_C"/>
    <property type="match status" value="1"/>
</dbReference>
<dbReference type="SUPFAM" id="SSF54695">
    <property type="entry name" value="POZ domain"/>
    <property type="match status" value="1"/>
</dbReference>
<keyword evidence="4" id="KW-0040">ANK repeat</keyword>
<sequence length="577" mass="64712">METIAGFDDFYEISSTSFLAAPAPTDNSGSSTVYPTELFTRPEVSAFQLLSNSLESVFDSPEAFYSDAKLVLSDDKEVSFHRCILSARSLFFKAALTAAEKVQKSTPVKLELKTLAAEYDVGFDSVVAVLAYVYSGRVRPPPKGVSECADESCCHVACRPAVDFMVEVLYLAFVFQIQELVTMYQRHLLDVVDKVIIEDTLVVLKLANICGKACKKLFDKCREIIVKSNVDVVTLKKSLPEDIAKQVIDIRKELGLEVAEPEKHVSNIHKALESDDLDLVVMLLKEGHTNLDEAYALHFAVAYCDEKTARNLLELGFADVNRRNPRGYTVIHVAAMRKEPTLIALLLTKGANALEMSLDGRTALLIAKQVTKAAECFQMARCLYPMEAQVAMDFARMKGTREFVVTTATDLHMEPFKFVEMHQSRLTALSKTVEFGKRFFPRCSKVLDDIVDSEDLTILALVEEDTPEQRQQKRQRFMEIQEIVQMAFSKDKEDLGKSSLSASSSSTSKLTGKKRSIAKPSHRRRHIVLFVILHPVYSAAFESRILEKIVHEFLLEPLTQFLAILKVFDLSVDGMLF</sequence>
<dbReference type="PANTHER" id="PTHR46475:SF14">
    <property type="entry name" value="BTB DOMAIN-CONTAINING PROTEIN"/>
    <property type="match status" value="1"/>
</dbReference>
<keyword evidence="5" id="KW-0862">Zinc</keyword>
<dbReference type="InterPro" id="IPR057250">
    <property type="entry name" value="Znf_C2HC_NPR-type"/>
</dbReference>
<evidence type="ECO:0000313" key="9">
    <source>
        <dbReference type="EMBL" id="KAH0902315.1"/>
    </source>
</evidence>
<dbReference type="SUPFAM" id="SSF48403">
    <property type="entry name" value="Ankyrin repeat"/>
    <property type="match status" value="1"/>
</dbReference>
<evidence type="ECO:0000256" key="3">
    <source>
        <dbReference type="ARBA" id="ARBA00044947"/>
    </source>
</evidence>
<keyword evidence="10" id="KW-1185">Reference proteome</keyword>